<dbReference type="OrthoDB" id="129353at2759"/>
<dbReference type="InterPro" id="IPR047250">
    <property type="entry name" value="BRCT_p53bp1-like_rpt2"/>
</dbReference>
<protein>
    <recommendedName>
        <fullName evidence="5">BRCT domain-containing protein</fullName>
    </recommendedName>
</protein>
<feature type="compositionally biased region" description="Basic and acidic residues" evidence="4">
    <location>
        <begin position="696"/>
        <end position="717"/>
    </location>
</feature>
<feature type="compositionally biased region" description="Polar residues" evidence="4">
    <location>
        <begin position="1008"/>
        <end position="1022"/>
    </location>
</feature>
<dbReference type="Proteomes" id="UP000827284">
    <property type="component" value="Unassembled WGS sequence"/>
</dbReference>
<dbReference type="InterPro" id="IPR047252">
    <property type="entry name" value="TP53BP1-like"/>
</dbReference>
<feature type="compositionally biased region" description="Polar residues" evidence="4">
    <location>
        <begin position="262"/>
        <end position="277"/>
    </location>
</feature>
<name>A0A9P3HJX2_9FUNG</name>
<feature type="compositionally biased region" description="Low complexity" evidence="4">
    <location>
        <begin position="975"/>
        <end position="993"/>
    </location>
</feature>
<feature type="compositionally biased region" description="Pro residues" evidence="4">
    <location>
        <begin position="16"/>
        <end position="38"/>
    </location>
</feature>
<feature type="compositionally biased region" description="Low complexity" evidence="4">
    <location>
        <begin position="603"/>
        <end position="629"/>
    </location>
</feature>
<keyword evidence="3" id="KW-0539">Nucleus</keyword>
<reference evidence="6" key="1">
    <citation type="submission" date="2021-11" db="EMBL/GenBank/DDBJ databases">
        <authorList>
            <person name="Herlambang A."/>
            <person name="Guo Y."/>
            <person name="Takashima Y."/>
            <person name="Nishizawa T."/>
        </authorList>
    </citation>
    <scope>NUCLEOTIDE SEQUENCE</scope>
    <source>
        <strain evidence="6">E1425</strain>
    </source>
</reference>
<accession>A0A9P3HJX2</accession>
<keyword evidence="7" id="KW-1185">Reference proteome</keyword>
<feature type="compositionally biased region" description="Low complexity" evidence="4">
    <location>
        <begin position="724"/>
        <end position="733"/>
    </location>
</feature>
<dbReference type="PANTHER" id="PTHR15321">
    <property type="entry name" value="TUMOR SUPPRESSOR P53-BINDING PROTEIN 1"/>
    <property type="match status" value="1"/>
</dbReference>
<dbReference type="CDD" id="cd17724">
    <property type="entry name" value="BRCT_p53bp1_rpt2"/>
    <property type="match status" value="1"/>
</dbReference>
<feature type="compositionally biased region" description="Low complexity" evidence="4">
    <location>
        <begin position="177"/>
        <end position="215"/>
    </location>
</feature>
<dbReference type="Pfam" id="PF18428">
    <property type="entry name" value="BRCT_3"/>
    <property type="match status" value="1"/>
</dbReference>
<feature type="compositionally biased region" description="Low complexity" evidence="4">
    <location>
        <begin position="522"/>
        <end position="553"/>
    </location>
</feature>
<evidence type="ECO:0000256" key="3">
    <source>
        <dbReference type="ARBA" id="ARBA00023242"/>
    </source>
</evidence>
<sequence length="1325" mass="141862">MTDPPPMRKSASKSPPILPAHLTPPRPPPTSSTPPPPAASTSQQHARNVSTSDIGVLKLSGQVSQNDERLPPRTTGQASLGSGSESGSSGPQDPNISQLPFLDISPPAPADTSFSLDPTAHTQQTREVTERRQTYSYVADSQSVDALSFPDMSTHPGQAVLAETSFSHHSDVSINNSSDHSTLSIHSGSSGSHRTQSSSQAGHSSGSLNSRSSGSQAESQPESTISDISFTNVETSTPRQTPNRPTSQISTPSDGDHHLLSSPLSPTGRYSTSQQSPDYAGRGSSAGAGGSMDHFVRSAIGLPGPSPPRPIQVVGRKVTTILEDKAEEGDGEDEDDEEEEVSSGQVASDEMPTQILEPFDPDLQEVLAEEDGSSTHPVQLADDEEDEEDIDELNLVALAELNSQDVHGSAGLTPPVSRLLQTKTTTTTQTTRTTSSVVTSAAPSSRATLLVTGKQDQGKEGEVEEHLGLNDYYTSDEDDDTNRSNTTTGGGIDLHISQSQADIGDILPLSRHSSTVMGQPLASSSSTGSTSSAATAATGASKSSAQTTASKGSAESHKDQVVAHDGHDSRARTPTPPSHVGSSTSLSDSPTERTKRTMRGSRRSSGSHGSQELASSQNSAHSSTSAPSSFTQRLARAQQEGDNPSDDELEGPLHPIINKRRRIGAAAATITRVPSSVEDEAEKQFWMGSGTEEPETSGKERKERGRRQENDSDDERRHQRGSRSRSASLDISSFPDEGLSELDIGPYTDSSQQEESSQPTGGKEGDATAGESARHGPSPPPQTTPTSSPTRKSRRRVGSPPPEPPRVSPKRAPARQFRSRSTSATNLRGASSSQTPTTAPARVSLRRMQSIVDASRVYKTDDSVWARWRKAFYAGRVVRKNNQLYDIRFLDDDVASCENTQMRPFMLKLGTSVMAKKTESMDYEAAVEGIQLSSVLEQSRVDVRFGDNTEANLALNQICLTTEMMAELDKEMNWDSDSSSSKGAAASKRASASQTRREASFVEPLSGPSYSQASELFSSQQAGARADSLIPTTPTKGKGGRFAAAQKSFAAPSTPTRRSKGSGQSLGLGTPVRRAKVLLDLFKDMKFVLSLTGPGGSRDLERETSAKIKAGGGTIIEDYKTLMYPNQDVNLTNVVLISFTTLRTAKYISALALNIPRLSYRWIDACSEARQLLPHHSYHLPTGFSNELETIVSSIPYMPTGLFDGLIIGLCGGLSIRNEWERNLYAAGAKKVKVVNAKTGPMNCNYIVFFNTKAYRAFIESNNSVPSLCDEWLIQCLINQRIVSIHGHKSYTDLAKKDNPNQQQPQQQQSHHAANTSSASGGHSS</sequence>
<evidence type="ECO:0000313" key="7">
    <source>
        <dbReference type="Proteomes" id="UP000827284"/>
    </source>
</evidence>
<feature type="compositionally biased region" description="Acidic residues" evidence="4">
    <location>
        <begin position="325"/>
        <end position="341"/>
    </location>
</feature>
<dbReference type="InterPro" id="IPR001357">
    <property type="entry name" value="BRCT_dom"/>
</dbReference>
<comment type="caution">
    <text evidence="6">The sequence shown here is derived from an EMBL/GenBank/DDBJ whole genome shotgun (WGS) entry which is preliminary data.</text>
</comment>
<feature type="compositionally biased region" description="Acidic residues" evidence="4">
    <location>
        <begin position="359"/>
        <end position="372"/>
    </location>
</feature>
<dbReference type="GO" id="GO:0000077">
    <property type="term" value="P:DNA damage checkpoint signaling"/>
    <property type="evidence" value="ECO:0007669"/>
    <property type="project" value="TreeGrafter"/>
</dbReference>
<feature type="compositionally biased region" description="Polar residues" evidence="4">
    <location>
        <begin position="819"/>
        <end position="838"/>
    </location>
</feature>
<evidence type="ECO:0000259" key="5">
    <source>
        <dbReference type="PROSITE" id="PS50172"/>
    </source>
</evidence>
<feature type="compositionally biased region" description="Polar residues" evidence="4">
    <location>
        <begin position="580"/>
        <end position="589"/>
    </location>
</feature>
<dbReference type="InterPro" id="IPR047249">
    <property type="entry name" value="BRCT_p53bp1-like_rpt1"/>
</dbReference>
<feature type="compositionally biased region" description="Polar residues" evidence="4">
    <location>
        <begin position="112"/>
        <end position="126"/>
    </location>
</feature>
<feature type="region of interest" description="Disordered" evidence="4">
    <location>
        <begin position="160"/>
        <end position="390"/>
    </location>
</feature>
<proteinExistence type="predicted"/>
<feature type="compositionally biased region" description="Polar residues" evidence="4">
    <location>
        <begin position="1051"/>
        <end position="1067"/>
    </location>
</feature>
<dbReference type="Gene3D" id="3.40.50.10190">
    <property type="entry name" value="BRCT domain"/>
    <property type="match status" value="2"/>
</dbReference>
<feature type="region of interest" description="Disordered" evidence="4">
    <location>
        <begin position="973"/>
        <end position="1068"/>
    </location>
</feature>
<dbReference type="GO" id="GO:0042393">
    <property type="term" value="F:histone binding"/>
    <property type="evidence" value="ECO:0007669"/>
    <property type="project" value="TreeGrafter"/>
</dbReference>
<feature type="region of interest" description="Disordered" evidence="4">
    <location>
        <begin position="1"/>
        <end position="136"/>
    </location>
</feature>
<feature type="region of interest" description="Disordered" evidence="4">
    <location>
        <begin position="514"/>
        <end position="841"/>
    </location>
</feature>
<dbReference type="CDD" id="cd17745">
    <property type="entry name" value="BRCT_p53bp1_rpt1"/>
    <property type="match status" value="1"/>
</dbReference>
<reference evidence="6" key="2">
    <citation type="journal article" date="2022" name="Microbiol. Resour. Announc.">
        <title>Whole-Genome Sequence of Entomortierella parvispora E1425, a Mucoromycotan Fungus Associated with Burkholderiaceae-Related Endosymbiotic Bacteria.</title>
        <authorList>
            <person name="Herlambang A."/>
            <person name="Guo Y."/>
            <person name="Takashima Y."/>
            <person name="Narisawa K."/>
            <person name="Ohta H."/>
            <person name="Nishizawa T."/>
        </authorList>
    </citation>
    <scope>NUCLEOTIDE SEQUENCE</scope>
    <source>
        <strain evidence="6">E1425</strain>
    </source>
</reference>
<feature type="compositionally biased region" description="Low complexity" evidence="4">
    <location>
        <begin position="416"/>
        <end position="448"/>
    </location>
</feature>
<dbReference type="GO" id="GO:0045944">
    <property type="term" value="P:positive regulation of transcription by RNA polymerase II"/>
    <property type="evidence" value="ECO:0007669"/>
    <property type="project" value="TreeGrafter"/>
</dbReference>
<feature type="region of interest" description="Disordered" evidence="4">
    <location>
        <begin position="406"/>
        <end position="494"/>
    </location>
</feature>
<dbReference type="PANTHER" id="PTHR15321:SF3">
    <property type="entry name" value="TP53-BINDING PROTEIN 1"/>
    <property type="match status" value="1"/>
</dbReference>
<feature type="compositionally biased region" description="Low complexity" evidence="4">
    <location>
        <begin position="79"/>
        <end position="90"/>
    </location>
</feature>
<dbReference type="InterPro" id="IPR036420">
    <property type="entry name" value="BRCT_dom_sf"/>
</dbReference>
<evidence type="ECO:0000256" key="4">
    <source>
        <dbReference type="SAM" id="MobiDB-lite"/>
    </source>
</evidence>
<evidence type="ECO:0000256" key="2">
    <source>
        <dbReference type="ARBA" id="ARBA00022763"/>
    </source>
</evidence>
<comment type="subcellular location">
    <subcellularLocation>
        <location evidence="1">Nucleus</location>
    </subcellularLocation>
</comment>
<dbReference type="CDD" id="cd04508">
    <property type="entry name" value="Tudor_SF"/>
    <property type="match status" value="1"/>
</dbReference>
<feature type="compositionally biased region" description="Basic and acidic residues" evidence="4">
    <location>
        <begin position="554"/>
        <end position="571"/>
    </location>
</feature>
<dbReference type="PROSITE" id="PS50172">
    <property type="entry name" value="BRCT"/>
    <property type="match status" value="2"/>
</dbReference>
<dbReference type="EMBL" id="BQFW01000014">
    <property type="protein sequence ID" value="GJJ77878.1"/>
    <property type="molecule type" value="Genomic_DNA"/>
</dbReference>
<dbReference type="GO" id="GO:0005634">
    <property type="term" value="C:nucleus"/>
    <property type="evidence" value="ECO:0007669"/>
    <property type="project" value="UniProtKB-SubCell"/>
</dbReference>
<dbReference type="SUPFAM" id="SSF52113">
    <property type="entry name" value="BRCT domain"/>
    <property type="match status" value="2"/>
</dbReference>
<feature type="region of interest" description="Disordered" evidence="4">
    <location>
        <begin position="1293"/>
        <end position="1325"/>
    </location>
</feature>
<feature type="domain" description="BRCT" evidence="5">
    <location>
        <begin position="1198"/>
        <end position="1290"/>
    </location>
</feature>
<feature type="compositionally biased region" description="Low complexity" evidence="4">
    <location>
        <begin position="1300"/>
        <end position="1309"/>
    </location>
</feature>
<feature type="domain" description="BRCT" evidence="5">
    <location>
        <begin position="1077"/>
        <end position="1180"/>
    </location>
</feature>
<evidence type="ECO:0000256" key="1">
    <source>
        <dbReference type="ARBA" id="ARBA00004123"/>
    </source>
</evidence>
<gene>
    <name evidence="6" type="ORF">EMPS_10237</name>
</gene>
<feature type="compositionally biased region" description="Polar residues" evidence="4">
    <location>
        <begin position="216"/>
        <end position="253"/>
    </location>
</feature>
<feature type="compositionally biased region" description="Polar residues" evidence="4">
    <location>
        <begin position="43"/>
        <end position="53"/>
    </location>
</feature>
<feature type="compositionally biased region" description="Basic and acidic residues" evidence="4">
    <location>
        <begin position="456"/>
        <end position="468"/>
    </location>
</feature>
<feature type="compositionally biased region" description="Acidic residues" evidence="4">
    <location>
        <begin position="381"/>
        <end position="390"/>
    </location>
</feature>
<evidence type="ECO:0000313" key="6">
    <source>
        <dbReference type="EMBL" id="GJJ77878.1"/>
    </source>
</evidence>
<organism evidence="6 7">
    <name type="scientific">Entomortierella parvispora</name>
    <dbReference type="NCBI Taxonomy" id="205924"/>
    <lineage>
        <taxon>Eukaryota</taxon>
        <taxon>Fungi</taxon>
        <taxon>Fungi incertae sedis</taxon>
        <taxon>Mucoromycota</taxon>
        <taxon>Mortierellomycotina</taxon>
        <taxon>Mortierellomycetes</taxon>
        <taxon>Mortierellales</taxon>
        <taxon>Mortierellaceae</taxon>
        <taxon>Entomortierella</taxon>
    </lineage>
</organism>
<feature type="compositionally biased region" description="Polar residues" evidence="4">
    <location>
        <begin position="1310"/>
        <end position="1325"/>
    </location>
</feature>
<feature type="compositionally biased region" description="Polar residues" evidence="4">
    <location>
        <begin position="748"/>
        <end position="760"/>
    </location>
</feature>
<dbReference type="Gene3D" id="2.30.30.140">
    <property type="match status" value="1"/>
</dbReference>
<keyword evidence="2" id="KW-0227">DNA damage</keyword>